<sequence length="145" mass="15901">MAVGGWLVWDEAELDRLLNSKEGPVGRDLSRRGTVGAQAAKTLCPVSPRGSHGRPSGYSRSQIGWELGRDREGLYVDVKNPSTTPDGKPLGLFIEVGTEPHDIASHGDYPLRNRQTGQVFGRKVRHPGTRAQPHLRPALDVMMQL</sequence>
<dbReference type="Proteomes" id="UP000432015">
    <property type="component" value="Unassembled WGS sequence"/>
</dbReference>
<reference evidence="2 3" key="1">
    <citation type="submission" date="2019-11" db="EMBL/GenBank/DDBJ databases">
        <authorList>
            <person name="Cao P."/>
        </authorList>
    </citation>
    <scope>NUCLEOTIDE SEQUENCE [LARGE SCALE GENOMIC DNA]</scope>
    <source>
        <strain evidence="2 3">NEAU-AAG5</strain>
    </source>
</reference>
<evidence type="ECO:0000313" key="2">
    <source>
        <dbReference type="EMBL" id="MUN41405.1"/>
    </source>
</evidence>
<dbReference type="AlphaFoldDB" id="A0A7K1LB44"/>
<comment type="caution">
    <text evidence="2">The sequence shown here is derived from an EMBL/GenBank/DDBJ whole genome shotgun (WGS) entry which is preliminary data.</text>
</comment>
<accession>A0A7K1LB44</accession>
<dbReference type="RefSeq" id="WP_156220577.1">
    <property type="nucleotide sequence ID" value="NZ_WOFH01000014.1"/>
</dbReference>
<keyword evidence="3" id="KW-1185">Reference proteome</keyword>
<feature type="region of interest" description="Disordered" evidence="1">
    <location>
        <begin position="40"/>
        <end position="63"/>
    </location>
</feature>
<dbReference type="EMBL" id="WOFH01000014">
    <property type="protein sequence ID" value="MUN41405.1"/>
    <property type="molecule type" value="Genomic_DNA"/>
</dbReference>
<protein>
    <submittedName>
        <fullName evidence="2">Uncharacterized protein</fullName>
    </submittedName>
</protein>
<organism evidence="2 3">
    <name type="scientific">Actinomadura litoris</name>
    <dbReference type="NCBI Taxonomy" id="2678616"/>
    <lineage>
        <taxon>Bacteria</taxon>
        <taxon>Bacillati</taxon>
        <taxon>Actinomycetota</taxon>
        <taxon>Actinomycetes</taxon>
        <taxon>Streptosporangiales</taxon>
        <taxon>Thermomonosporaceae</taxon>
        <taxon>Actinomadura</taxon>
    </lineage>
</organism>
<proteinExistence type="predicted"/>
<evidence type="ECO:0000256" key="1">
    <source>
        <dbReference type="SAM" id="MobiDB-lite"/>
    </source>
</evidence>
<evidence type="ECO:0000313" key="3">
    <source>
        <dbReference type="Proteomes" id="UP000432015"/>
    </source>
</evidence>
<gene>
    <name evidence="2" type="ORF">GNZ18_33155</name>
</gene>
<name>A0A7K1LB44_9ACTN</name>